<reference evidence="1" key="1">
    <citation type="submission" date="2022-01" db="EMBL/GenBank/DDBJ databases">
        <authorList>
            <person name="King R."/>
        </authorList>
    </citation>
    <scope>NUCLEOTIDE SEQUENCE</scope>
</reference>
<dbReference type="EMBL" id="OU895877">
    <property type="protein sequence ID" value="CAG9797548.1"/>
    <property type="molecule type" value="Genomic_DNA"/>
</dbReference>
<reference evidence="1" key="2">
    <citation type="submission" date="2022-10" db="EMBL/GenBank/DDBJ databases">
        <authorList>
            <consortium name="ENA_rothamsted_submissions"/>
            <consortium name="culmorum"/>
            <person name="King R."/>
        </authorList>
    </citation>
    <scope>NUCLEOTIDE SEQUENCE</scope>
</reference>
<dbReference type="AlphaFoldDB" id="A0A9N9RGL9"/>
<dbReference type="Proteomes" id="UP001153620">
    <property type="component" value="Chromosome 1"/>
</dbReference>
<accession>A0A9N9RGL9</accession>
<proteinExistence type="predicted"/>
<gene>
    <name evidence="1" type="ORF">CHIRRI_LOCUS546</name>
</gene>
<evidence type="ECO:0000313" key="1">
    <source>
        <dbReference type="EMBL" id="CAG9797548.1"/>
    </source>
</evidence>
<keyword evidence="2" id="KW-1185">Reference proteome</keyword>
<name>A0A9N9RGL9_9DIPT</name>
<protein>
    <submittedName>
        <fullName evidence="1">Uncharacterized protein</fullName>
    </submittedName>
</protein>
<organism evidence="1 2">
    <name type="scientific">Chironomus riparius</name>
    <dbReference type="NCBI Taxonomy" id="315576"/>
    <lineage>
        <taxon>Eukaryota</taxon>
        <taxon>Metazoa</taxon>
        <taxon>Ecdysozoa</taxon>
        <taxon>Arthropoda</taxon>
        <taxon>Hexapoda</taxon>
        <taxon>Insecta</taxon>
        <taxon>Pterygota</taxon>
        <taxon>Neoptera</taxon>
        <taxon>Endopterygota</taxon>
        <taxon>Diptera</taxon>
        <taxon>Nematocera</taxon>
        <taxon>Chironomoidea</taxon>
        <taxon>Chironomidae</taxon>
        <taxon>Chironominae</taxon>
        <taxon>Chironomus</taxon>
    </lineage>
</organism>
<sequence>MIEFKNYCKGDECFEFYDLSTLRVISDEEDETVAYLNGTWKFNTDVHSPEKALAWAEKRHGSKWSTEALYHRYNDACEGFRNPLDPVYSFFKGKQGCPHKKGESISWNMHKIVFPPTIASSFVGEWRANVAVERVVDGKLRKQCKYLRYDIHDE</sequence>
<evidence type="ECO:0000313" key="2">
    <source>
        <dbReference type="Proteomes" id="UP001153620"/>
    </source>
</evidence>